<dbReference type="InterPro" id="IPR050789">
    <property type="entry name" value="Diverse_Enzym_Activities"/>
</dbReference>
<evidence type="ECO:0000259" key="1">
    <source>
        <dbReference type="Pfam" id="PF00144"/>
    </source>
</evidence>
<comment type="caution">
    <text evidence="2">The sequence shown here is derived from an EMBL/GenBank/DDBJ whole genome shotgun (WGS) entry which is preliminary data.</text>
</comment>
<gene>
    <name evidence="2" type="ORF">HLH27_14905</name>
</gene>
<dbReference type="Proteomes" id="UP000540556">
    <property type="component" value="Unassembled WGS sequence"/>
</dbReference>
<reference evidence="2 3" key="1">
    <citation type="submission" date="2020-04" db="EMBL/GenBank/DDBJ databases">
        <title>Description of novel Gluconacetobacter.</title>
        <authorList>
            <person name="Sombolestani A."/>
        </authorList>
    </citation>
    <scope>NUCLEOTIDE SEQUENCE [LARGE SCALE GENOMIC DNA]</scope>
    <source>
        <strain evidence="2 3">LMG 27800</strain>
    </source>
</reference>
<dbReference type="Pfam" id="PF00144">
    <property type="entry name" value="Beta-lactamase"/>
    <property type="match status" value="1"/>
</dbReference>
<dbReference type="InterPro" id="IPR012338">
    <property type="entry name" value="Beta-lactam/transpept-like"/>
</dbReference>
<dbReference type="AlphaFoldDB" id="A0A7W4KG53"/>
<dbReference type="RefSeq" id="WP_182950825.1">
    <property type="nucleotide sequence ID" value="NZ_JABEQK010000013.1"/>
</dbReference>
<dbReference type="PANTHER" id="PTHR43283">
    <property type="entry name" value="BETA-LACTAMASE-RELATED"/>
    <property type="match status" value="1"/>
</dbReference>
<dbReference type="PANTHER" id="PTHR43283:SF3">
    <property type="entry name" value="BETA-LACTAMASE FAMILY PROTEIN (AFU_ORTHOLOGUE AFUA_5G07500)"/>
    <property type="match status" value="1"/>
</dbReference>
<protein>
    <submittedName>
        <fullName evidence="2">Beta-lactamase family protein</fullName>
    </submittedName>
</protein>
<evidence type="ECO:0000313" key="2">
    <source>
        <dbReference type="EMBL" id="MBB2206294.1"/>
    </source>
</evidence>
<name>A0A7W4KG53_9PROT</name>
<dbReference type="EMBL" id="JABEQK010000013">
    <property type="protein sequence ID" value="MBB2206294.1"/>
    <property type="molecule type" value="Genomic_DNA"/>
</dbReference>
<sequence length="394" mass="43007">MWDRIKTLCDGLLADTVARAPLVPGVVAMVTDCQDTVFAGAAGARVVGGAAMTTDSVFRIFSCTKALAGVAVMQLVEEGRLDLDAPARMYVPELGDIQVIEGFDADGAPRCRPPKREITTRMLMLHTAGFGYDFFNEPYRRLAEEGRLPSIVSGTRASITAPLLFDPGERWNYGVNIDWAGQVVERIAGARLGEVLKERVFDPLGMRDTGFSLSPAMRARLVTMHQREPNGALTPLPDFELPQEPEIHMGGHGLYSTVGDYMRFIRMILNDGMGENGRVLRAETVAAMARNGLGELKLSPLRGVVPALSNDAEFFPGQAKSWGYSFMINDETAPTGRPAGALGWAGLANLYYWIDRKNGLGGFWATQILPFADSFTFGRFMDFETFVYDSGLAG</sequence>
<organism evidence="2 3">
    <name type="scientific">Gluconacetobacter takamatsuzukensis</name>
    <dbReference type="NCBI Taxonomy" id="1286190"/>
    <lineage>
        <taxon>Bacteria</taxon>
        <taxon>Pseudomonadati</taxon>
        <taxon>Pseudomonadota</taxon>
        <taxon>Alphaproteobacteria</taxon>
        <taxon>Acetobacterales</taxon>
        <taxon>Acetobacteraceae</taxon>
        <taxon>Gluconacetobacter</taxon>
    </lineage>
</organism>
<accession>A0A7W4KG53</accession>
<evidence type="ECO:0000313" key="3">
    <source>
        <dbReference type="Proteomes" id="UP000540556"/>
    </source>
</evidence>
<proteinExistence type="predicted"/>
<dbReference type="SUPFAM" id="SSF56601">
    <property type="entry name" value="beta-lactamase/transpeptidase-like"/>
    <property type="match status" value="1"/>
</dbReference>
<keyword evidence="3" id="KW-1185">Reference proteome</keyword>
<dbReference type="Gene3D" id="3.40.710.10">
    <property type="entry name" value="DD-peptidase/beta-lactamase superfamily"/>
    <property type="match status" value="1"/>
</dbReference>
<dbReference type="InterPro" id="IPR001466">
    <property type="entry name" value="Beta-lactam-related"/>
</dbReference>
<feature type="domain" description="Beta-lactamase-related" evidence="1">
    <location>
        <begin position="22"/>
        <end position="371"/>
    </location>
</feature>